<feature type="region of interest" description="Disordered" evidence="1">
    <location>
        <begin position="118"/>
        <end position="219"/>
    </location>
</feature>
<evidence type="ECO:0000313" key="3">
    <source>
        <dbReference type="EMBL" id="KAJ5504882.1"/>
    </source>
</evidence>
<dbReference type="AlphaFoldDB" id="A0A9W9XX29"/>
<gene>
    <name evidence="3" type="ORF">N7463_007756</name>
</gene>
<name>A0A9W9XX29_9EURO</name>
<evidence type="ECO:0000256" key="1">
    <source>
        <dbReference type="SAM" id="MobiDB-lite"/>
    </source>
</evidence>
<dbReference type="EMBL" id="JAPWDS010000003">
    <property type="protein sequence ID" value="KAJ5504882.1"/>
    <property type="molecule type" value="Genomic_DNA"/>
</dbReference>
<reference evidence="3" key="1">
    <citation type="submission" date="2022-12" db="EMBL/GenBank/DDBJ databases">
        <authorList>
            <person name="Petersen C."/>
        </authorList>
    </citation>
    <scope>NUCLEOTIDE SEQUENCE</scope>
    <source>
        <strain evidence="3">IBT 29495</strain>
    </source>
</reference>
<sequence>MYAWRTILAAALGCQLASATEWRLQAAPIITGALVPRQEQTCPEATETMCSDGSGGCCPSGSACTFISGEPRCGAGCDIGGPTCLNGGCCDSGYLCPTLGGSFCHKATDFLPGPTATLTITSSIDPGPTETTETRITEPTSEPTSTSDSRNTSEPSSTPEPATTTISNTSSASPSSSPGDTSDTASGSSGSSDSSSGTESSTDNKNPGAASPESVPDMAGSLSVSWNSWMALVVMVPFIL</sequence>
<evidence type="ECO:0000256" key="2">
    <source>
        <dbReference type="SAM" id="SignalP"/>
    </source>
</evidence>
<feature type="chain" id="PRO_5040857160" description="GPI anchored protein" evidence="2">
    <location>
        <begin position="20"/>
        <end position="240"/>
    </location>
</feature>
<dbReference type="Proteomes" id="UP001149954">
    <property type="component" value="Unassembled WGS sequence"/>
</dbReference>
<proteinExistence type="predicted"/>
<keyword evidence="4" id="KW-1185">Reference proteome</keyword>
<evidence type="ECO:0000313" key="4">
    <source>
        <dbReference type="Proteomes" id="UP001149954"/>
    </source>
</evidence>
<reference evidence="3" key="2">
    <citation type="journal article" date="2023" name="IMA Fungus">
        <title>Comparative genomic study of the Penicillium genus elucidates a diverse pangenome and 15 lateral gene transfer events.</title>
        <authorList>
            <person name="Petersen C."/>
            <person name="Sorensen T."/>
            <person name="Nielsen M.R."/>
            <person name="Sondergaard T.E."/>
            <person name="Sorensen J.L."/>
            <person name="Fitzpatrick D.A."/>
            <person name="Frisvad J.C."/>
            <person name="Nielsen K.L."/>
        </authorList>
    </citation>
    <scope>NUCLEOTIDE SEQUENCE</scope>
    <source>
        <strain evidence="3">IBT 29495</strain>
    </source>
</reference>
<comment type="caution">
    <text evidence="3">The sequence shown here is derived from an EMBL/GenBank/DDBJ whole genome shotgun (WGS) entry which is preliminary data.</text>
</comment>
<evidence type="ECO:0008006" key="5">
    <source>
        <dbReference type="Google" id="ProtNLM"/>
    </source>
</evidence>
<protein>
    <recommendedName>
        <fullName evidence="5">GPI anchored protein</fullName>
    </recommendedName>
</protein>
<feature type="compositionally biased region" description="Low complexity" evidence="1">
    <location>
        <begin position="137"/>
        <end position="203"/>
    </location>
</feature>
<keyword evidence="2" id="KW-0732">Signal</keyword>
<accession>A0A9W9XX29</accession>
<feature type="signal peptide" evidence="2">
    <location>
        <begin position="1"/>
        <end position="19"/>
    </location>
</feature>
<dbReference type="OrthoDB" id="4362128at2759"/>
<organism evidence="3 4">
    <name type="scientific">Penicillium fimorum</name>
    <dbReference type="NCBI Taxonomy" id="1882269"/>
    <lineage>
        <taxon>Eukaryota</taxon>
        <taxon>Fungi</taxon>
        <taxon>Dikarya</taxon>
        <taxon>Ascomycota</taxon>
        <taxon>Pezizomycotina</taxon>
        <taxon>Eurotiomycetes</taxon>
        <taxon>Eurotiomycetidae</taxon>
        <taxon>Eurotiales</taxon>
        <taxon>Aspergillaceae</taxon>
        <taxon>Penicillium</taxon>
    </lineage>
</organism>